<evidence type="ECO:0000259" key="1">
    <source>
        <dbReference type="Pfam" id="PF06259"/>
    </source>
</evidence>
<dbReference type="SUPFAM" id="SSF53474">
    <property type="entry name" value="alpha/beta-Hydrolases"/>
    <property type="match status" value="1"/>
</dbReference>
<dbReference type="Pfam" id="PF06259">
    <property type="entry name" value="Abhydrolase_8"/>
    <property type="match status" value="1"/>
</dbReference>
<keyword evidence="3" id="KW-1185">Reference proteome</keyword>
<evidence type="ECO:0000313" key="2">
    <source>
        <dbReference type="EMBL" id="PRY69981.1"/>
    </source>
</evidence>
<organism evidence="2 3">
    <name type="scientific">Glaciihabitans tibetensis</name>
    <dbReference type="NCBI Taxonomy" id="1266600"/>
    <lineage>
        <taxon>Bacteria</taxon>
        <taxon>Bacillati</taxon>
        <taxon>Actinomycetota</taxon>
        <taxon>Actinomycetes</taxon>
        <taxon>Micrococcales</taxon>
        <taxon>Microbacteriaceae</taxon>
        <taxon>Glaciihabitans</taxon>
    </lineage>
</organism>
<evidence type="ECO:0000313" key="3">
    <source>
        <dbReference type="Proteomes" id="UP000237983"/>
    </source>
</evidence>
<keyword evidence="2" id="KW-0378">Hydrolase</keyword>
<feature type="domain" description="DUF1023" evidence="1">
    <location>
        <begin position="261"/>
        <end position="441"/>
    </location>
</feature>
<dbReference type="Proteomes" id="UP000237983">
    <property type="component" value="Unassembled WGS sequence"/>
</dbReference>
<dbReference type="InterPro" id="IPR010427">
    <property type="entry name" value="DUF1023"/>
</dbReference>
<protein>
    <submittedName>
        <fullName evidence="2">Alpha/beta hydrolase family protein</fullName>
    </submittedName>
</protein>
<reference evidence="2 3" key="1">
    <citation type="submission" date="2018-03" db="EMBL/GenBank/DDBJ databases">
        <title>Genomic Encyclopedia of Type Strains, Phase III (KMG-III): the genomes of soil and plant-associated and newly described type strains.</title>
        <authorList>
            <person name="Whitman W."/>
        </authorList>
    </citation>
    <scope>NUCLEOTIDE SEQUENCE [LARGE SCALE GENOMIC DNA]</scope>
    <source>
        <strain evidence="2 3">CGMCC 1.12484</strain>
    </source>
</reference>
<proteinExistence type="predicted"/>
<name>A0A2T0VIC1_9MICO</name>
<accession>A0A2T0VIC1</accession>
<dbReference type="EMBL" id="PVTL01000001">
    <property type="protein sequence ID" value="PRY69981.1"/>
    <property type="molecule type" value="Genomic_DNA"/>
</dbReference>
<gene>
    <name evidence="2" type="ORF">B0I08_101103</name>
</gene>
<dbReference type="GO" id="GO:0016787">
    <property type="term" value="F:hydrolase activity"/>
    <property type="evidence" value="ECO:0007669"/>
    <property type="project" value="UniProtKB-KW"/>
</dbReference>
<sequence>MGYLEGGPAELLLVAAALLYASAQGPVAGLVAVGENSYSVVSEVATGTDPASMPGVTPLFLVSNISSDSSAVHGGAAPSASAAIPPYLLADAGGAPVGDLGIRRTATTAGLSAAVPAVSMAELTTLRSVPLLRQLGYLPERTLSSFLSAHPAIVPELLAAPPAATEVTGWWASLDSAATATLAEAAPQLVGNLEGIPASVRNEANRRWLNQSITSREDTAATSDSRTLAAQAERELHMLGEVEDALGTQKSVPARSLLSVDPEGQGRAAVVLGDLAEADYVTFLVPGMFFTIDGQINDWTDDAARIYDEQVSWLNLISETDSEEAAKTVAVIAWMGYETPNLTNIGSLDLAEKGRDALAGAIQGLLAERSSDEPYVSVVAHSYGTTAALMAVTEYDFSIDALALVGSPGSAAQSVDELHVRDGNVFVGEAAWDPVPNTAFFGSDPGSESFGAHQMNVGGGVDLITNEVLAASIGHNGYFGAGSESVRNLALIGIGQTELVTEGSADDKEKTLALLHR</sequence>
<dbReference type="AlphaFoldDB" id="A0A2T0VIC1"/>
<comment type="caution">
    <text evidence="2">The sequence shown here is derived from an EMBL/GenBank/DDBJ whole genome shotgun (WGS) entry which is preliminary data.</text>
</comment>
<dbReference type="InterPro" id="IPR029058">
    <property type="entry name" value="AB_hydrolase_fold"/>
</dbReference>